<protein>
    <recommendedName>
        <fullName evidence="6">Amino acid transporter</fullName>
    </recommendedName>
</protein>
<dbReference type="GO" id="GO:0005313">
    <property type="term" value="F:L-glutamate transmembrane transporter activity"/>
    <property type="evidence" value="ECO:0007669"/>
    <property type="project" value="TreeGrafter"/>
</dbReference>
<feature type="transmembrane region" description="Helical" evidence="3">
    <location>
        <begin position="183"/>
        <end position="202"/>
    </location>
</feature>
<dbReference type="AlphaFoldDB" id="A0A8J2KPR5"/>
<accession>A0A8J2KPR5</accession>
<evidence type="ECO:0008006" key="6">
    <source>
        <dbReference type="Google" id="ProtNLM"/>
    </source>
</evidence>
<dbReference type="InterPro" id="IPR050746">
    <property type="entry name" value="DAACS"/>
</dbReference>
<gene>
    <name evidence="4" type="ORF">AFUS01_LOCUS31164</name>
</gene>
<name>A0A8J2KPR5_9HEXA</name>
<comment type="caution">
    <text evidence="4">The sequence shown here is derived from an EMBL/GenBank/DDBJ whole genome shotgun (WGS) entry which is preliminary data.</text>
</comment>
<evidence type="ECO:0000256" key="2">
    <source>
        <dbReference type="SAM" id="MobiDB-lite"/>
    </source>
</evidence>
<comment type="similarity">
    <text evidence="1">Belongs to the dicarboxylate/amino acid:cation symporter (DAACS) (TC 2.A.23) family.</text>
</comment>
<dbReference type="GO" id="GO:0015501">
    <property type="term" value="F:glutamate:sodium symporter activity"/>
    <property type="evidence" value="ECO:0007669"/>
    <property type="project" value="TreeGrafter"/>
</dbReference>
<keyword evidence="3" id="KW-0812">Transmembrane</keyword>
<dbReference type="GO" id="GO:0005886">
    <property type="term" value="C:plasma membrane"/>
    <property type="evidence" value="ECO:0007669"/>
    <property type="project" value="TreeGrafter"/>
</dbReference>
<evidence type="ECO:0000256" key="3">
    <source>
        <dbReference type="SAM" id="Phobius"/>
    </source>
</evidence>
<feature type="transmembrane region" description="Helical" evidence="3">
    <location>
        <begin position="255"/>
        <end position="279"/>
    </location>
</feature>
<dbReference type="PANTHER" id="PTHR11958">
    <property type="entry name" value="SODIUM/DICARBOXYLATE SYMPORTER-RELATED"/>
    <property type="match status" value="1"/>
</dbReference>
<dbReference type="Pfam" id="PF00375">
    <property type="entry name" value="SDF"/>
    <property type="match status" value="1"/>
</dbReference>
<evidence type="ECO:0000256" key="1">
    <source>
        <dbReference type="ARBA" id="ARBA00006148"/>
    </source>
</evidence>
<feature type="transmembrane region" description="Helical" evidence="3">
    <location>
        <begin position="84"/>
        <end position="106"/>
    </location>
</feature>
<dbReference type="Proteomes" id="UP000708208">
    <property type="component" value="Unassembled WGS sequence"/>
</dbReference>
<keyword evidence="5" id="KW-1185">Reference proteome</keyword>
<dbReference type="PANTHER" id="PTHR11958:SF63">
    <property type="entry name" value="AMINO ACID TRANSPORTER"/>
    <property type="match status" value="1"/>
</dbReference>
<dbReference type="GO" id="GO:0015175">
    <property type="term" value="F:neutral L-amino acid transmembrane transporter activity"/>
    <property type="evidence" value="ECO:0007669"/>
    <property type="project" value="TreeGrafter"/>
</dbReference>
<evidence type="ECO:0000313" key="4">
    <source>
        <dbReference type="EMBL" id="CAG7820793.1"/>
    </source>
</evidence>
<keyword evidence="3" id="KW-1133">Transmembrane helix</keyword>
<dbReference type="EMBL" id="CAJVCH010490210">
    <property type="protein sequence ID" value="CAG7820793.1"/>
    <property type="molecule type" value="Genomic_DNA"/>
</dbReference>
<dbReference type="OrthoDB" id="5877963at2759"/>
<evidence type="ECO:0000313" key="5">
    <source>
        <dbReference type="Proteomes" id="UP000708208"/>
    </source>
</evidence>
<keyword evidence="3" id="KW-0472">Membrane</keyword>
<dbReference type="InterPro" id="IPR001991">
    <property type="entry name" value="Na-dicarboxylate_symporter"/>
</dbReference>
<organism evidence="4 5">
    <name type="scientific">Allacma fusca</name>
    <dbReference type="NCBI Taxonomy" id="39272"/>
    <lineage>
        <taxon>Eukaryota</taxon>
        <taxon>Metazoa</taxon>
        <taxon>Ecdysozoa</taxon>
        <taxon>Arthropoda</taxon>
        <taxon>Hexapoda</taxon>
        <taxon>Collembola</taxon>
        <taxon>Symphypleona</taxon>
        <taxon>Sminthuridae</taxon>
        <taxon>Allacma</taxon>
    </lineage>
</organism>
<feature type="compositionally biased region" description="Polar residues" evidence="2">
    <location>
        <begin position="509"/>
        <end position="523"/>
    </location>
</feature>
<sequence>MGCMSQNLLTLLQVGAVVIGVGLGFSLKAVKNTWSERDTSYVKFGGELFLNMLKGLIIPLIMSTMISAIGSLDITLSRMIGWRGLTYYMFTTFIAIALGIILTVSIQPGRFSDKGNVKMQSPDPTLVEDTLLDLIRTMFPPNLVQAALSRYRTTLVNPATPPDPSIPLDRYKMVGKWESGTNMMGLVVFSIALGIALSTIGPRGKPVLDVFKSLADATTVLTTWAIWMSPIGVVFLVASEVLQRDFMSVITSLGLYFSTVLGGLMIHGFVLLPLLYFILTRRSPFKFIGNMLPALAMAFGSSSSVATLPVTMKCLEESNYIDPRVSRFLLPIGATINMDGTALYEAAAALFIAQLVGASLSIGEIIAVAITATAASIGAAGIPQAGLVTMVMVLNTVGLPGEYISYIVPVDWLLDRFRTTVNVLGDSFGCGIVDKMCREQLEKLPFDEEKFEYVHSLSSIKETTSSAQVSSDDLANKGDDENQALQHRIALKRNVSKRDYYTTKRSSHSDLSTNLPENSTFQV</sequence>
<proteinExistence type="inferred from homology"/>
<reference evidence="4" key="1">
    <citation type="submission" date="2021-06" db="EMBL/GenBank/DDBJ databases">
        <authorList>
            <person name="Hodson N. C."/>
            <person name="Mongue J. A."/>
            <person name="Jaron S. K."/>
        </authorList>
    </citation>
    <scope>NUCLEOTIDE SEQUENCE</scope>
</reference>
<feature type="region of interest" description="Disordered" evidence="2">
    <location>
        <begin position="500"/>
        <end position="523"/>
    </location>
</feature>
<feature type="transmembrane region" description="Helical" evidence="3">
    <location>
        <begin position="214"/>
        <end position="235"/>
    </location>
</feature>
<feature type="transmembrane region" description="Helical" evidence="3">
    <location>
        <begin position="48"/>
        <end position="72"/>
    </location>
</feature>